<dbReference type="NCBIfam" id="NF042913">
    <property type="entry name" value="CyRepA1"/>
    <property type="match status" value="1"/>
</dbReference>
<dbReference type="RefSeq" id="WP_254032720.1">
    <property type="nucleotide sequence ID" value="NZ_LR882964.1"/>
</dbReference>
<name>A0AAD1Q6C8_PLAAG</name>
<evidence type="ECO:0000259" key="2">
    <source>
        <dbReference type="Pfam" id="PF12965"/>
    </source>
</evidence>
<organism evidence="3 4">
    <name type="scientific">Planktothrix agardhii</name>
    <name type="common">Oscillatoria agardhii</name>
    <dbReference type="NCBI Taxonomy" id="1160"/>
    <lineage>
        <taxon>Bacteria</taxon>
        <taxon>Bacillati</taxon>
        <taxon>Cyanobacteriota</taxon>
        <taxon>Cyanophyceae</taxon>
        <taxon>Oscillatoriophycideae</taxon>
        <taxon>Oscillatoriales</taxon>
        <taxon>Microcoleaceae</taxon>
        <taxon>Planktothrix</taxon>
    </lineage>
</organism>
<sequence length="1185" mass="134150">MINPQHSQEFLESAIDLELAAKNFESIPKGDDKLPFDLYPNLSGKRSDLKKINNCHRSSGWICRTLDPTTGVRLADYFRFKADKGSPLQKSWDYEKKILKTSKYRSPVGVPSRLGFFELTQNIIELVRGRYSKAFTKDRIGNFLKRHESTETTITPCNFWLFVAESPLIPVGLAEGEKKAAALLSIGIVAISIPGVRMGYRRNGDGLALHPDLALFAQQGRQITFYFDSDIKPSTCKNTESAIANTGRLLLKENCNISVVSIPLLDGFKGAIDDYLYKFGSDSFDNLKPESFVNWEYGIERKYRITRTPNLILNTESMGKAIDINILPKHGLIIPDGAKGTGKTELIEKATRGDDKAVLANVHRVFLGRGLAARLNADYRSDLERITHNKQSFYLNESGENSDRLVGCSEGLIALYSTIKTQFIESLKLKVLVIDEVDQVFISLLMSPTCNKDGNRPVILSIYEEIIKATDLIILASADVSDIEINYVLAVRNKGQEPNTVNDFPVFYIKNEYVSKGYNTYFIDHTEEMIKAISMEIDCGGNIWAMFDSKAYSEEVYKTVYEDVASTLKQGEKLLLINSNNSDEPEQIEFIKILSKPNNTEEITQFLKQYRGVFVTQSLWTSLSVEVPHFTSVYAFLTCGISPDWDISQGLSRVRSLVNRYIYCVKKGQQTPGVNGYYASQIKKNLQTKTEINNRVIYSSLFSTFDPIANYNWGWNDNPNIEAFCQYAARHNRSVANLKERLEARLEFEGNTILPYEYCFADDIAELKAEMKAKRVETKTAKQERILFNTKVISDDDAKTIEQKRSKLTQDEQDKLELYHIGKFYKLDGPDGLFARLDKNPEDNEARAELEEIYRNDNGGRSREQIKRLEYLTGGKEGFDRAIADDVRSLNRQSKHGNGIFAPDLKTSTSKIFILEKIANFTQYLDPDKIQNKETLQPLADALGSISFTELSAILGIKIPKAIGEGSTNILWLFSKILEALGVKVKTKRVRVKGTDNKESQISIDPTRWEWLQKTMARRSENLTTVNLGELEVLHPTDLDWVRSPDNLLYNGAPDPKNQTTNPQHDQTPPPPLDVEKIMDRIVDQVIVEDATGRPDIVVTQSNPSTWITAKRAYISRNDIREGYYRPPNLNDVVGWMKTAIAEASPQKAQWLDNNFGHGSDCLMERAMNAFFYELAPIYDLLDAI</sequence>
<feature type="domain" description="DUF3854" evidence="2">
    <location>
        <begin position="159"/>
        <end position="282"/>
    </location>
</feature>
<feature type="compositionally biased region" description="Polar residues" evidence="1">
    <location>
        <begin position="1057"/>
        <end position="1067"/>
    </location>
</feature>
<geneLocation type="plasmid" evidence="3 4">
    <name>p1</name>
</geneLocation>
<accession>A0AAD1Q6C8</accession>
<dbReference type="EMBL" id="LR882964">
    <property type="protein sequence ID" value="CAD5983174.1"/>
    <property type="molecule type" value="Genomic_DNA"/>
</dbReference>
<dbReference type="PANTHER" id="PTHR34985">
    <property type="entry name" value="SLR0554 PROTEIN"/>
    <property type="match status" value="1"/>
</dbReference>
<dbReference type="Pfam" id="PF12965">
    <property type="entry name" value="DUF3854"/>
    <property type="match status" value="1"/>
</dbReference>
<evidence type="ECO:0000313" key="4">
    <source>
        <dbReference type="Proteomes" id="UP001153761"/>
    </source>
</evidence>
<protein>
    <submittedName>
        <fullName evidence="3">DUF3854 domain-containing protein</fullName>
    </submittedName>
</protein>
<evidence type="ECO:0000313" key="3">
    <source>
        <dbReference type="EMBL" id="CAD5983174.1"/>
    </source>
</evidence>
<dbReference type="InterPro" id="IPR034154">
    <property type="entry name" value="TOPRIM_DnaG/twinkle"/>
</dbReference>
<dbReference type="AlphaFoldDB" id="A0AAD1Q6C8"/>
<evidence type="ECO:0000256" key="1">
    <source>
        <dbReference type="SAM" id="MobiDB-lite"/>
    </source>
</evidence>
<proteinExistence type="predicted"/>
<keyword evidence="3" id="KW-0614">Plasmid</keyword>
<reference evidence="3" key="1">
    <citation type="submission" date="2020-09" db="EMBL/GenBank/DDBJ databases">
        <authorList>
            <person name="Blom J."/>
        </authorList>
    </citation>
    <scope>NUCLEOTIDE SEQUENCE</scope>
    <source>
        <strain evidence="3">No.66</strain>
        <plasmid evidence="3">p1</plasmid>
    </source>
</reference>
<gene>
    <name evidence="3" type="ORF">PANO66_04335</name>
</gene>
<dbReference type="InterPro" id="IPR049996">
    <property type="entry name" value="Slr7037-like"/>
</dbReference>
<dbReference type="Proteomes" id="UP001153761">
    <property type="component" value="Plasmid p1"/>
</dbReference>
<dbReference type="CDD" id="cd01029">
    <property type="entry name" value="TOPRIM_primases"/>
    <property type="match status" value="1"/>
</dbReference>
<dbReference type="PANTHER" id="PTHR34985:SF1">
    <property type="entry name" value="SLR0554 PROTEIN"/>
    <property type="match status" value="1"/>
</dbReference>
<feature type="region of interest" description="Disordered" evidence="1">
    <location>
        <begin position="1050"/>
        <end position="1072"/>
    </location>
</feature>
<dbReference type="InterPro" id="IPR024385">
    <property type="entry name" value="DUF3854"/>
</dbReference>